<evidence type="ECO:0000313" key="17">
    <source>
        <dbReference type="Proteomes" id="UP001153620"/>
    </source>
</evidence>
<evidence type="ECO:0000256" key="11">
    <source>
        <dbReference type="ARBA" id="ARBA00023224"/>
    </source>
</evidence>
<keyword evidence="7 14" id="KW-0472">Membrane</keyword>
<keyword evidence="8" id="KW-1015">Disulfide bond</keyword>
<evidence type="ECO:0000256" key="9">
    <source>
        <dbReference type="ARBA" id="ARBA00023170"/>
    </source>
</evidence>
<keyword evidence="11 12" id="KW-0807">Transducer</keyword>
<dbReference type="CDD" id="cd15134">
    <property type="entry name" value="7tmA_capaR"/>
    <property type="match status" value="1"/>
</dbReference>
<feature type="domain" description="G-protein coupled receptors family 1 profile" evidence="15">
    <location>
        <begin position="109"/>
        <end position="381"/>
    </location>
</feature>
<feature type="transmembrane region" description="Helical" evidence="14">
    <location>
        <begin position="129"/>
        <end position="148"/>
    </location>
</feature>
<dbReference type="PANTHER" id="PTHR24243:SF107">
    <property type="entry name" value="NEUROPEPTIDES CAPA RECEPTOR"/>
    <property type="match status" value="1"/>
</dbReference>
<evidence type="ECO:0000256" key="6">
    <source>
        <dbReference type="ARBA" id="ARBA00023040"/>
    </source>
</evidence>
<dbReference type="Gene3D" id="1.20.1070.10">
    <property type="entry name" value="Rhodopsin 7-helix transmembrane proteins"/>
    <property type="match status" value="1"/>
</dbReference>
<comment type="similarity">
    <text evidence="2 12">Belongs to the G-protein coupled receptor 1 family.</text>
</comment>
<keyword evidence="4 12" id="KW-0812">Transmembrane</keyword>
<keyword evidence="3" id="KW-1003">Cell membrane</keyword>
<keyword evidence="9 12" id="KW-0675">Receptor</keyword>
<name>A0A9N9RVC5_9DIPT</name>
<dbReference type="InterPro" id="IPR005390">
    <property type="entry name" value="NeuromedU_rcpt"/>
</dbReference>
<dbReference type="Proteomes" id="UP001153620">
    <property type="component" value="Chromosome 2"/>
</dbReference>
<sequence length="661" mass="74257">MFETITQASTISAPSRWISLTNVTSTLAATTNFVDLNATKSFLNVTNDVLVGDGNDSDLFHLCDPGNADFNCSVDDYLSFHLGAKQMPLETAIWVTILYVGVFVTGVFGNLIVCVVIVKNASMHTATNYYLFSLAVSDLLFLMMGLPYDLSLYWHQYPYNLGLTFCKMRALISEASTYVSVLTIVAFSMERFLAICHPLHLYTMSGLQRAVRIIAALWVVSFVSAVPFAVFTKIHYLQYPKTNQDIPDSAFCAMLDNPDKFPLWEISTCIFFAFPMVIMIILYGRMGLKIRSRTRQSVVLGVTHSNSVHGESKQTQSRKAIIRMLAAVVITFFVCWAPFHAQRLLYLYGKNIESFQMLNQWLFPMSGWLYYVSCTINPILYNVMSHRYRIAFRETLCSRKRGFYSSSNGFARDQSSFRETTIAATGRDHNLNYEGSQLLRTKSTLSHRCSRYRDNGRLNSSIRWKENNAKRVDSVKSTDSTQSTQSTNGSSNVIVVCIGNSFKTKCFTTANTSQSTTTLTTTTSPSSPSPTSNINLLSSMTSSVNHCNNGNNKLNHSPVSRTPSLRMDSQMNNLLEEDEESCFEIENNKINNNGENEKLYVNGNGNHPSSGNDLFCCGNEQARNEFNKNSFNSNHLVTKKHEQPQNLLINCLSDLKTETCI</sequence>
<dbReference type="PRINTS" id="PR00237">
    <property type="entry name" value="GPCRRHODOPSN"/>
</dbReference>
<feature type="transmembrane region" description="Helical" evidence="14">
    <location>
        <begin position="92"/>
        <end position="117"/>
    </location>
</feature>
<evidence type="ECO:0000256" key="14">
    <source>
        <dbReference type="SAM" id="Phobius"/>
    </source>
</evidence>
<evidence type="ECO:0000256" key="13">
    <source>
        <dbReference type="SAM" id="MobiDB-lite"/>
    </source>
</evidence>
<protein>
    <recommendedName>
        <fullName evidence="15">G-protein coupled receptors family 1 profile domain-containing protein</fullName>
    </recommendedName>
</protein>
<comment type="subcellular location">
    <subcellularLocation>
        <location evidence="1">Cell membrane</location>
        <topology evidence="1">Multi-pass membrane protein</topology>
    </subcellularLocation>
</comment>
<dbReference type="GO" id="GO:0001607">
    <property type="term" value="F:neuromedin U receptor activity"/>
    <property type="evidence" value="ECO:0007669"/>
    <property type="project" value="InterPro"/>
</dbReference>
<dbReference type="InterPro" id="IPR000276">
    <property type="entry name" value="GPCR_Rhodpsn"/>
</dbReference>
<feature type="region of interest" description="Disordered" evidence="13">
    <location>
        <begin position="513"/>
        <end position="535"/>
    </location>
</feature>
<evidence type="ECO:0000256" key="1">
    <source>
        <dbReference type="ARBA" id="ARBA00004651"/>
    </source>
</evidence>
<feature type="transmembrane region" description="Helical" evidence="14">
    <location>
        <begin position="320"/>
        <end position="341"/>
    </location>
</feature>
<dbReference type="PRINTS" id="PR01565">
    <property type="entry name" value="NEUROMEDINUR"/>
</dbReference>
<evidence type="ECO:0000256" key="12">
    <source>
        <dbReference type="RuleBase" id="RU000688"/>
    </source>
</evidence>
<proteinExistence type="inferred from homology"/>
<feature type="transmembrane region" description="Helical" evidence="14">
    <location>
        <begin position="361"/>
        <end position="383"/>
    </location>
</feature>
<keyword evidence="6 12" id="KW-0297">G-protein coupled receptor</keyword>
<evidence type="ECO:0000256" key="10">
    <source>
        <dbReference type="ARBA" id="ARBA00023180"/>
    </source>
</evidence>
<reference evidence="16" key="1">
    <citation type="submission" date="2022-01" db="EMBL/GenBank/DDBJ databases">
        <authorList>
            <person name="King R."/>
        </authorList>
    </citation>
    <scope>NUCLEOTIDE SEQUENCE</scope>
</reference>
<evidence type="ECO:0000256" key="7">
    <source>
        <dbReference type="ARBA" id="ARBA00023136"/>
    </source>
</evidence>
<feature type="transmembrane region" description="Helical" evidence="14">
    <location>
        <begin position="263"/>
        <end position="283"/>
    </location>
</feature>
<evidence type="ECO:0000256" key="5">
    <source>
        <dbReference type="ARBA" id="ARBA00022989"/>
    </source>
</evidence>
<dbReference type="EMBL" id="OU895878">
    <property type="protein sequence ID" value="CAG9805819.1"/>
    <property type="molecule type" value="Genomic_DNA"/>
</dbReference>
<dbReference type="OrthoDB" id="5962705at2759"/>
<reference evidence="16" key="2">
    <citation type="submission" date="2022-10" db="EMBL/GenBank/DDBJ databases">
        <authorList>
            <consortium name="ENA_rothamsted_submissions"/>
            <consortium name="culmorum"/>
            <person name="King R."/>
        </authorList>
    </citation>
    <scope>NUCLEOTIDE SEQUENCE</scope>
</reference>
<gene>
    <name evidence="16" type="ORF">CHIRRI_LOCUS8687</name>
</gene>
<organism evidence="16 17">
    <name type="scientific">Chironomus riparius</name>
    <dbReference type="NCBI Taxonomy" id="315576"/>
    <lineage>
        <taxon>Eukaryota</taxon>
        <taxon>Metazoa</taxon>
        <taxon>Ecdysozoa</taxon>
        <taxon>Arthropoda</taxon>
        <taxon>Hexapoda</taxon>
        <taxon>Insecta</taxon>
        <taxon>Pterygota</taxon>
        <taxon>Neoptera</taxon>
        <taxon>Endopterygota</taxon>
        <taxon>Diptera</taxon>
        <taxon>Nematocera</taxon>
        <taxon>Chironomoidea</taxon>
        <taxon>Chironomidae</taxon>
        <taxon>Chironominae</taxon>
        <taxon>Chironomus</taxon>
    </lineage>
</organism>
<evidence type="ECO:0000256" key="3">
    <source>
        <dbReference type="ARBA" id="ARBA00022475"/>
    </source>
</evidence>
<dbReference type="PANTHER" id="PTHR24243">
    <property type="entry name" value="G-PROTEIN COUPLED RECEPTOR"/>
    <property type="match status" value="1"/>
</dbReference>
<evidence type="ECO:0000259" key="15">
    <source>
        <dbReference type="PROSITE" id="PS50262"/>
    </source>
</evidence>
<keyword evidence="10" id="KW-0325">Glycoprotein</keyword>
<evidence type="ECO:0000313" key="16">
    <source>
        <dbReference type="EMBL" id="CAG9805819.1"/>
    </source>
</evidence>
<evidence type="ECO:0000256" key="2">
    <source>
        <dbReference type="ARBA" id="ARBA00010663"/>
    </source>
</evidence>
<dbReference type="GO" id="GO:0005886">
    <property type="term" value="C:plasma membrane"/>
    <property type="evidence" value="ECO:0007669"/>
    <property type="project" value="UniProtKB-SubCell"/>
</dbReference>
<dbReference type="SMART" id="SM01381">
    <property type="entry name" value="7TM_GPCR_Srsx"/>
    <property type="match status" value="1"/>
</dbReference>
<evidence type="ECO:0000256" key="8">
    <source>
        <dbReference type="ARBA" id="ARBA00023157"/>
    </source>
</evidence>
<accession>A0A9N9RVC5</accession>
<dbReference type="Pfam" id="PF00001">
    <property type="entry name" value="7tm_1"/>
    <property type="match status" value="1"/>
</dbReference>
<feature type="transmembrane region" description="Helical" evidence="14">
    <location>
        <begin position="168"/>
        <end position="189"/>
    </location>
</feature>
<evidence type="ECO:0000256" key="4">
    <source>
        <dbReference type="ARBA" id="ARBA00022692"/>
    </source>
</evidence>
<feature type="transmembrane region" description="Helical" evidence="14">
    <location>
        <begin position="210"/>
        <end position="231"/>
    </location>
</feature>
<dbReference type="PROSITE" id="PS50262">
    <property type="entry name" value="G_PROTEIN_RECEP_F1_2"/>
    <property type="match status" value="1"/>
</dbReference>
<dbReference type="AlphaFoldDB" id="A0A9N9RVC5"/>
<dbReference type="SUPFAM" id="SSF81321">
    <property type="entry name" value="Family A G protein-coupled receptor-like"/>
    <property type="match status" value="1"/>
</dbReference>
<keyword evidence="5 14" id="KW-1133">Transmembrane helix</keyword>
<dbReference type="InterPro" id="IPR017452">
    <property type="entry name" value="GPCR_Rhodpsn_7TM"/>
</dbReference>
<dbReference type="PROSITE" id="PS00237">
    <property type="entry name" value="G_PROTEIN_RECEP_F1_1"/>
    <property type="match status" value="1"/>
</dbReference>
<keyword evidence="17" id="KW-1185">Reference proteome</keyword>